<evidence type="ECO:0000313" key="2">
    <source>
        <dbReference type="Proteomes" id="UP000095283"/>
    </source>
</evidence>
<keyword evidence="2" id="KW-1185">Reference proteome</keyword>
<reference evidence="3" key="1">
    <citation type="submission" date="2016-11" db="UniProtKB">
        <authorList>
            <consortium name="WormBaseParasite"/>
        </authorList>
    </citation>
    <scope>IDENTIFICATION</scope>
</reference>
<evidence type="ECO:0000256" key="1">
    <source>
        <dbReference type="SAM" id="MobiDB-lite"/>
    </source>
</evidence>
<protein>
    <submittedName>
        <fullName evidence="3">Uncharacterized protein</fullName>
    </submittedName>
</protein>
<dbReference type="Proteomes" id="UP000095283">
    <property type="component" value="Unplaced"/>
</dbReference>
<evidence type="ECO:0000313" key="3">
    <source>
        <dbReference type="WBParaSite" id="Hba_10103"/>
    </source>
</evidence>
<dbReference type="AlphaFoldDB" id="A0A1I7WY59"/>
<feature type="region of interest" description="Disordered" evidence="1">
    <location>
        <begin position="23"/>
        <end position="55"/>
    </location>
</feature>
<proteinExistence type="predicted"/>
<organism evidence="2 3">
    <name type="scientific">Heterorhabditis bacteriophora</name>
    <name type="common">Entomopathogenic nematode worm</name>
    <dbReference type="NCBI Taxonomy" id="37862"/>
    <lineage>
        <taxon>Eukaryota</taxon>
        <taxon>Metazoa</taxon>
        <taxon>Ecdysozoa</taxon>
        <taxon>Nematoda</taxon>
        <taxon>Chromadorea</taxon>
        <taxon>Rhabditida</taxon>
        <taxon>Rhabditina</taxon>
        <taxon>Rhabditomorpha</taxon>
        <taxon>Strongyloidea</taxon>
        <taxon>Heterorhabditidae</taxon>
        <taxon>Heterorhabditis</taxon>
    </lineage>
</organism>
<feature type="compositionally biased region" description="Polar residues" evidence="1">
    <location>
        <begin position="45"/>
        <end position="55"/>
    </location>
</feature>
<sequence>MTGVERQMNTTVGLLTTLYRLQAGRQSTTVSPSPPFDRPSSSRDNYSPTLSVNNQ</sequence>
<dbReference type="WBParaSite" id="Hba_10103">
    <property type="protein sequence ID" value="Hba_10103"/>
    <property type="gene ID" value="Hba_10103"/>
</dbReference>
<accession>A0A1I7WY59</accession>
<name>A0A1I7WY59_HETBA</name>